<feature type="transmembrane region" description="Helical" evidence="8">
    <location>
        <begin position="258"/>
        <end position="275"/>
    </location>
</feature>
<comment type="subcellular location">
    <subcellularLocation>
        <location evidence="1">Cell membrane</location>
        <topology evidence="1">Multi-pass membrane protein</topology>
    </subcellularLocation>
</comment>
<feature type="transmembrane region" description="Helical" evidence="8">
    <location>
        <begin position="177"/>
        <end position="198"/>
    </location>
</feature>
<proteinExistence type="predicted"/>
<sequence length="342" mass="37415">MRTGNSVRSTMRRTYESDRHFWRLVVLILCWMIFMAITKFNKFYSLLNFQTMASQFPEFGLMALGVMVCMITGGIDLSTVGVANVTSILMAFFLLRFTSETGSLPPFAIPLVFLLAILIGAICGIFNGFLIAKLHIPPILATLGSGELFTGICMVMTNGNAISKFSRTYAQTINNKIGGLVPVQLLVFLVMAGFIWFLLAKTVFGTKIYLLGTSYSAARFSGLNTSLLLLKTYLLSGICAALGGIIMLANYNSARADYGTVYTLQCILIVVLGGVNPNGGKGKISGVLFAIILLRMLETGINRFPKVSSYYISLIWGGVLILVMVLNYFTEKSTRTIKKAHA</sequence>
<feature type="transmembrane region" description="Helical" evidence="8">
    <location>
        <begin position="21"/>
        <end position="42"/>
    </location>
</feature>
<gene>
    <name evidence="9" type="ordered locus">SpiGrapes_3035</name>
</gene>
<dbReference type="Proteomes" id="UP000005632">
    <property type="component" value="Chromosome"/>
</dbReference>
<dbReference type="Pfam" id="PF02653">
    <property type="entry name" value="BPD_transp_2"/>
    <property type="match status" value="1"/>
</dbReference>
<accession>G8QYD6</accession>
<feature type="transmembrane region" description="Helical" evidence="8">
    <location>
        <begin position="310"/>
        <end position="329"/>
    </location>
</feature>
<evidence type="ECO:0000256" key="4">
    <source>
        <dbReference type="ARBA" id="ARBA00022519"/>
    </source>
</evidence>
<evidence type="ECO:0000256" key="6">
    <source>
        <dbReference type="ARBA" id="ARBA00022989"/>
    </source>
</evidence>
<keyword evidence="5 8" id="KW-0812">Transmembrane</keyword>
<keyword evidence="6 8" id="KW-1133">Transmembrane helix</keyword>
<dbReference type="HOGENOM" id="CLU_028880_0_0_12"/>
<name>G8QYD6_SPHPG</name>
<dbReference type="PANTHER" id="PTHR32196:SF21">
    <property type="entry name" value="ABC TRANSPORTER PERMEASE PROTEIN YPHD-RELATED"/>
    <property type="match status" value="1"/>
</dbReference>
<keyword evidence="2" id="KW-0813">Transport</keyword>
<evidence type="ECO:0000256" key="3">
    <source>
        <dbReference type="ARBA" id="ARBA00022475"/>
    </source>
</evidence>
<keyword evidence="10" id="KW-1185">Reference proteome</keyword>
<feature type="transmembrane region" description="Helical" evidence="8">
    <location>
        <begin position="107"/>
        <end position="130"/>
    </location>
</feature>
<feature type="transmembrane region" description="Helical" evidence="8">
    <location>
        <begin position="62"/>
        <end position="95"/>
    </location>
</feature>
<dbReference type="eggNOG" id="COG1172">
    <property type="taxonomic scope" value="Bacteria"/>
</dbReference>
<feature type="transmembrane region" description="Helical" evidence="8">
    <location>
        <begin position="233"/>
        <end position="252"/>
    </location>
</feature>
<dbReference type="GO" id="GO:0022857">
    <property type="term" value="F:transmembrane transporter activity"/>
    <property type="evidence" value="ECO:0007669"/>
    <property type="project" value="InterPro"/>
</dbReference>
<reference evidence="9 10" key="1">
    <citation type="submission" date="2011-11" db="EMBL/GenBank/DDBJ databases">
        <title>Complete sequence of Spirochaeta sp. grapes.</title>
        <authorList>
            <consortium name="US DOE Joint Genome Institute"/>
            <person name="Lucas S."/>
            <person name="Han J."/>
            <person name="Lapidus A."/>
            <person name="Cheng J.-F."/>
            <person name="Goodwin L."/>
            <person name="Pitluck S."/>
            <person name="Peters L."/>
            <person name="Ovchinnikova G."/>
            <person name="Munk A.C."/>
            <person name="Detter J.C."/>
            <person name="Han C."/>
            <person name="Tapia R."/>
            <person name="Land M."/>
            <person name="Hauser L."/>
            <person name="Kyrpides N."/>
            <person name="Ivanova N."/>
            <person name="Pagani I."/>
            <person name="Ritalahtilisa K."/>
            <person name="Loeffler F."/>
            <person name="Woyke T."/>
        </authorList>
    </citation>
    <scope>NUCLEOTIDE SEQUENCE [LARGE SCALE GENOMIC DNA]</scope>
    <source>
        <strain evidence="10">ATCC BAA-1885 / DSM 22778 / Grapes</strain>
    </source>
</reference>
<keyword evidence="7 8" id="KW-0472">Membrane</keyword>
<evidence type="ECO:0000313" key="9">
    <source>
        <dbReference type="EMBL" id="AEV30783.1"/>
    </source>
</evidence>
<evidence type="ECO:0000256" key="8">
    <source>
        <dbReference type="SAM" id="Phobius"/>
    </source>
</evidence>
<evidence type="ECO:0000256" key="1">
    <source>
        <dbReference type="ARBA" id="ARBA00004651"/>
    </source>
</evidence>
<protein>
    <submittedName>
        <fullName evidence="9">Permease component of ribose/xylose/arabinose/galactoside ABC-type transporters</fullName>
    </submittedName>
</protein>
<dbReference type="RefSeq" id="WP_014271622.1">
    <property type="nucleotide sequence ID" value="NC_016633.1"/>
</dbReference>
<dbReference type="KEGG" id="sgp:SpiGrapes_3035"/>
<evidence type="ECO:0000256" key="2">
    <source>
        <dbReference type="ARBA" id="ARBA00022448"/>
    </source>
</evidence>
<dbReference type="STRING" id="158190.SpiGrapes_3035"/>
<evidence type="ECO:0000256" key="5">
    <source>
        <dbReference type="ARBA" id="ARBA00022692"/>
    </source>
</evidence>
<dbReference type="PANTHER" id="PTHR32196">
    <property type="entry name" value="ABC TRANSPORTER PERMEASE PROTEIN YPHD-RELATED-RELATED"/>
    <property type="match status" value="1"/>
</dbReference>
<dbReference type="InterPro" id="IPR001851">
    <property type="entry name" value="ABC_transp_permease"/>
</dbReference>
<dbReference type="AlphaFoldDB" id="G8QYD6"/>
<organism evidence="9 10">
    <name type="scientific">Sphaerochaeta pleomorpha (strain ATCC BAA-1885 / DSM 22778 / Grapes)</name>
    <dbReference type="NCBI Taxonomy" id="158190"/>
    <lineage>
        <taxon>Bacteria</taxon>
        <taxon>Pseudomonadati</taxon>
        <taxon>Spirochaetota</taxon>
        <taxon>Spirochaetia</taxon>
        <taxon>Spirochaetales</taxon>
        <taxon>Sphaerochaetaceae</taxon>
        <taxon>Sphaerochaeta</taxon>
    </lineage>
</organism>
<evidence type="ECO:0000313" key="10">
    <source>
        <dbReference type="Proteomes" id="UP000005632"/>
    </source>
</evidence>
<dbReference type="GO" id="GO:0005886">
    <property type="term" value="C:plasma membrane"/>
    <property type="evidence" value="ECO:0007669"/>
    <property type="project" value="UniProtKB-SubCell"/>
</dbReference>
<dbReference type="EMBL" id="CP003155">
    <property type="protein sequence ID" value="AEV30783.1"/>
    <property type="molecule type" value="Genomic_DNA"/>
</dbReference>
<keyword evidence="4" id="KW-0997">Cell inner membrane</keyword>
<keyword evidence="3" id="KW-1003">Cell membrane</keyword>
<evidence type="ECO:0000256" key="7">
    <source>
        <dbReference type="ARBA" id="ARBA00023136"/>
    </source>
</evidence>
<dbReference type="CDD" id="cd06579">
    <property type="entry name" value="TM_PBP1_transp_AraH_like"/>
    <property type="match status" value="1"/>
</dbReference>